<evidence type="ECO:0000313" key="4">
    <source>
        <dbReference type="Proteomes" id="UP001597369"/>
    </source>
</evidence>
<dbReference type="Proteomes" id="UP001597369">
    <property type="component" value="Unassembled WGS sequence"/>
</dbReference>
<evidence type="ECO:0000259" key="2">
    <source>
        <dbReference type="Pfam" id="PF13568"/>
    </source>
</evidence>
<dbReference type="RefSeq" id="WP_229960339.1">
    <property type="nucleotide sequence ID" value="NZ_JAJJWI010000007.1"/>
</dbReference>
<keyword evidence="1" id="KW-0732">Signal</keyword>
<dbReference type="Pfam" id="PF13568">
    <property type="entry name" value="OMP_b-brl_2"/>
    <property type="match status" value="1"/>
</dbReference>
<accession>A0ABW4WUT7</accession>
<feature type="chain" id="PRO_5046558651" evidence="1">
    <location>
        <begin position="21"/>
        <end position="196"/>
    </location>
</feature>
<name>A0ABW4WUT7_9BACT</name>
<comment type="caution">
    <text evidence="3">The sequence shown here is derived from an EMBL/GenBank/DDBJ whole genome shotgun (WGS) entry which is preliminary data.</text>
</comment>
<feature type="domain" description="Outer membrane protein beta-barrel" evidence="2">
    <location>
        <begin position="19"/>
        <end position="164"/>
    </location>
</feature>
<organism evidence="3 4">
    <name type="scientific">Pontibacter silvestris</name>
    <dbReference type="NCBI Taxonomy" id="2305183"/>
    <lineage>
        <taxon>Bacteria</taxon>
        <taxon>Pseudomonadati</taxon>
        <taxon>Bacteroidota</taxon>
        <taxon>Cytophagia</taxon>
        <taxon>Cytophagales</taxon>
        <taxon>Hymenobacteraceae</taxon>
        <taxon>Pontibacter</taxon>
    </lineage>
</organism>
<evidence type="ECO:0000313" key="3">
    <source>
        <dbReference type="EMBL" id="MFD2066527.1"/>
    </source>
</evidence>
<feature type="signal peptide" evidence="1">
    <location>
        <begin position="1"/>
        <end position="20"/>
    </location>
</feature>
<dbReference type="InterPro" id="IPR025665">
    <property type="entry name" value="Beta-barrel_OMP_2"/>
</dbReference>
<evidence type="ECO:0000256" key="1">
    <source>
        <dbReference type="SAM" id="SignalP"/>
    </source>
</evidence>
<proteinExistence type="predicted"/>
<gene>
    <name evidence="3" type="ORF">ACFSKU_06485</name>
</gene>
<dbReference type="EMBL" id="JBHUHV010000019">
    <property type="protein sequence ID" value="MFD2066527.1"/>
    <property type="molecule type" value="Genomic_DNA"/>
</dbReference>
<reference evidence="4" key="1">
    <citation type="journal article" date="2019" name="Int. J. Syst. Evol. Microbiol.">
        <title>The Global Catalogue of Microorganisms (GCM) 10K type strain sequencing project: providing services to taxonomists for standard genome sequencing and annotation.</title>
        <authorList>
            <consortium name="The Broad Institute Genomics Platform"/>
            <consortium name="The Broad Institute Genome Sequencing Center for Infectious Disease"/>
            <person name="Wu L."/>
            <person name="Ma J."/>
        </authorList>
    </citation>
    <scope>NUCLEOTIDE SEQUENCE [LARGE SCALE GENOMIC DNA]</scope>
    <source>
        <strain evidence="4">JCM 16545</strain>
    </source>
</reference>
<protein>
    <submittedName>
        <fullName evidence="3">Porin family protein</fullName>
    </submittedName>
</protein>
<keyword evidence="4" id="KW-1185">Reference proteome</keyword>
<sequence>MKKTLLLFAFALLTAFAAQAQRIGIRGGANIASFEGDDSEDFESRWGFHAGLTANFPIVPEFFSIQPEVLYSQKGASYNDDLFKVRVDYLDVPVLARINAGPIYFEAGPQVSFRINDKVEVSPTGSTSIDFDDIDNLRRTSVGYAAGLGLTSVPMGLSLGVRYNGDFSKLYDDGDNSADVRNSVFLLTLGFTLPTR</sequence>